<evidence type="ECO:0000313" key="1">
    <source>
        <dbReference type="EMBL" id="CDZ89025.1"/>
    </source>
</evidence>
<reference evidence="1 2" key="1">
    <citation type="journal article" date="2014" name="Genome Announc.">
        <title>Draft Genome Sequence of Propane- and Butane-Oxidizing Actinobacterium Rhodococcus ruber IEGM 231.</title>
        <authorList>
            <person name="Ivshina I.B."/>
            <person name="Kuyukina M.S."/>
            <person name="Krivoruchko A.V."/>
            <person name="Barbe V."/>
            <person name="Fischer C."/>
        </authorList>
    </citation>
    <scope>NUCLEOTIDE SEQUENCE [LARGE SCALE GENOMIC DNA]</scope>
</reference>
<proteinExistence type="predicted"/>
<gene>
    <name evidence="1" type="ORF">RHRU231_450192</name>
</gene>
<evidence type="ECO:0000313" key="2">
    <source>
        <dbReference type="Proteomes" id="UP000042997"/>
    </source>
</evidence>
<accession>A0A098BLA5</accession>
<dbReference type="AlphaFoldDB" id="A0A098BLA5"/>
<dbReference type="Proteomes" id="UP000042997">
    <property type="component" value="Unassembled WGS sequence"/>
</dbReference>
<name>A0A098BLA5_9NOCA</name>
<sequence>MFDDDTPEYTPRVGDLVVAPGMHHVCRIARIHKTPIPYCEAEVRGVRFAVNLSTIQPHQEHTIA</sequence>
<dbReference type="EMBL" id="CCSD01000056">
    <property type="protein sequence ID" value="CDZ89025.1"/>
    <property type="molecule type" value="Genomic_DNA"/>
</dbReference>
<dbReference type="RefSeq" id="WP_428695819.1">
    <property type="nucleotide sequence ID" value="NZ_JBNQFU010000021.1"/>
</dbReference>
<organism evidence="1 2">
    <name type="scientific">Rhodococcus ruber</name>
    <dbReference type="NCBI Taxonomy" id="1830"/>
    <lineage>
        <taxon>Bacteria</taxon>
        <taxon>Bacillati</taxon>
        <taxon>Actinomycetota</taxon>
        <taxon>Actinomycetes</taxon>
        <taxon>Mycobacteriales</taxon>
        <taxon>Nocardiaceae</taxon>
        <taxon>Rhodococcus</taxon>
    </lineage>
</organism>
<protein>
    <submittedName>
        <fullName evidence="1">Uncharacterized protein</fullName>
    </submittedName>
</protein>